<reference evidence="1 2" key="1">
    <citation type="submission" date="2019-12" db="EMBL/GenBank/DDBJ databases">
        <title>Shinella kummerowiae sp. nov., a symbiotic bacterium isolated from root nodules of the herbal legume Kummerowia stipulacea.</title>
        <authorList>
            <person name="Gao J."/>
        </authorList>
    </citation>
    <scope>NUCLEOTIDE SEQUENCE [LARGE SCALE GENOMIC DNA]</scope>
    <source>
        <strain evidence="1 2">CCBAU 25048</strain>
    </source>
</reference>
<evidence type="ECO:0000313" key="2">
    <source>
        <dbReference type="Proteomes" id="UP000435802"/>
    </source>
</evidence>
<dbReference type="OrthoDB" id="7481654at2"/>
<name>A0A6N8SBU1_9HYPH</name>
<dbReference type="RefSeq" id="WP_160857117.1">
    <property type="nucleotide sequence ID" value="NZ_WUMK01000001.1"/>
</dbReference>
<comment type="caution">
    <text evidence="1">The sequence shown here is derived from an EMBL/GenBank/DDBJ whole genome shotgun (WGS) entry which is preliminary data.</text>
</comment>
<dbReference type="Proteomes" id="UP000435802">
    <property type="component" value="Unassembled WGS sequence"/>
</dbReference>
<sequence length="277" mass="31091">MRNTDIKRRVDRIARGKGRHEDFVNIFLFFRTHHCGRLSVRDVGDFIAHREERGRGEVTDRARDMLLSCRHWLLTENGITPSLEDIKEAVQATLRVATEKQIKDAVGLDKGQAKAALKTALSKAEDGGVLKDKERRVLNYLGRTFIWNVAFTDVSLMEDLVHVLKFHDYLDDADAIRFCEAKTFLALYVIATLHGTPLTMKNETVTLRATFRQETKQLGLKAELPVANLGKPISASVFLFSTELAAADHCDQSLLDTADWTGLPLEVSSEGKLAVIE</sequence>
<protein>
    <submittedName>
        <fullName evidence="1">Uncharacterized protein</fullName>
    </submittedName>
</protein>
<organism evidence="1 2">
    <name type="scientific">Shinella kummerowiae</name>
    <dbReference type="NCBI Taxonomy" id="417745"/>
    <lineage>
        <taxon>Bacteria</taxon>
        <taxon>Pseudomonadati</taxon>
        <taxon>Pseudomonadota</taxon>
        <taxon>Alphaproteobacteria</taxon>
        <taxon>Hyphomicrobiales</taxon>
        <taxon>Rhizobiaceae</taxon>
        <taxon>Shinella</taxon>
    </lineage>
</organism>
<keyword evidence="2" id="KW-1185">Reference proteome</keyword>
<accession>A0A6N8SBU1</accession>
<dbReference type="EMBL" id="WUMK01000001">
    <property type="protein sequence ID" value="MXN44150.1"/>
    <property type="molecule type" value="Genomic_DNA"/>
</dbReference>
<proteinExistence type="predicted"/>
<dbReference type="AlphaFoldDB" id="A0A6N8SBU1"/>
<gene>
    <name evidence="1" type="ORF">GR138_03045</name>
</gene>
<evidence type="ECO:0000313" key="1">
    <source>
        <dbReference type="EMBL" id="MXN44150.1"/>
    </source>
</evidence>